<evidence type="ECO:0000313" key="3">
    <source>
        <dbReference type="Proteomes" id="UP000024635"/>
    </source>
</evidence>
<evidence type="ECO:0000313" key="2">
    <source>
        <dbReference type="EMBL" id="EYC29916.1"/>
    </source>
</evidence>
<evidence type="ECO:0000256" key="1">
    <source>
        <dbReference type="SAM" id="MobiDB-lite"/>
    </source>
</evidence>
<dbReference type="AlphaFoldDB" id="A0A016VRG9"/>
<organism evidence="2 3">
    <name type="scientific">Ancylostoma ceylanicum</name>
    <dbReference type="NCBI Taxonomy" id="53326"/>
    <lineage>
        <taxon>Eukaryota</taxon>
        <taxon>Metazoa</taxon>
        <taxon>Ecdysozoa</taxon>
        <taxon>Nematoda</taxon>
        <taxon>Chromadorea</taxon>
        <taxon>Rhabditida</taxon>
        <taxon>Rhabditina</taxon>
        <taxon>Rhabditomorpha</taxon>
        <taxon>Strongyloidea</taxon>
        <taxon>Ancylostomatidae</taxon>
        <taxon>Ancylostomatinae</taxon>
        <taxon>Ancylostoma</taxon>
    </lineage>
</organism>
<name>A0A016VRG9_9BILA</name>
<dbReference type="EMBL" id="JARK01001341">
    <property type="protein sequence ID" value="EYC29916.1"/>
    <property type="molecule type" value="Genomic_DNA"/>
</dbReference>
<keyword evidence="3" id="KW-1185">Reference proteome</keyword>
<proteinExistence type="predicted"/>
<reference evidence="3" key="1">
    <citation type="journal article" date="2015" name="Nat. Genet.">
        <title>The genome and transcriptome of the zoonotic hookworm Ancylostoma ceylanicum identify infection-specific gene families.</title>
        <authorList>
            <person name="Schwarz E.M."/>
            <person name="Hu Y."/>
            <person name="Antoshechkin I."/>
            <person name="Miller M.M."/>
            <person name="Sternberg P.W."/>
            <person name="Aroian R.V."/>
        </authorList>
    </citation>
    <scope>NUCLEOTIDE SEQUENCE</scope>
    <source>
        <strain evidence="3">HY135</strain>
    </source>
</reference>
<protein>
    <submittedName>
        <fullName evidence="2">Uncharacterized protein</fullName>
    </submittedName>
</protein>
<gene>
    <name evidence="2" type="primary">Acey_s0005.g2331</name>
    <name evidence="2" type="ORF">Y032_0005g2331</name>
</gene>
<accession>A0A016VRG9</accession>
<dbReference type="Proteomes" id="UP000024635">
    <property type="component" value="Unassembled WGS sequence"/>
</dbReference>
<feature type="region of interest" description="Disordered" evidence="1">
    <location>
        <begin position="42"/>
        <end position="66"/>
    </location>
</feature>
<comment type="caution">
    <text evidence="2">The sequence shown here is derived from an EMBL/GenBank/DDBJ whole genome shotgun (WGS) entry which is preliminary data.</text>
</comment>
<sequence>MQNLPLSLRSSSIRIDDGDRRSLLSTTAATAATVGRQCRRQRRRSVAVVDDSGDGRDGRSPLSTTAATETAILLEEYSGSLTIHQDSPRSYNSIGSECCVETSMRKRETSPNKGDLLLE</sequence>